<feature type="transmembrane region" description="Helical" evidence="1">
    <location>
        <begin position="128"/>
        <end position="151"/>
    </location>
</feature>
<organism evidence="2 3">
    <name type="scientific">Symplocastrum torsivum CPER-KK1</name>
    <dbReference type="NCBI Taxonomy" id="450513"/>
    <lineage>
        <taxon>Bacteria</taxon>
        <taxon>Bacillati</taxon>
        <taxon>Cyanobacteriota</taxon>
        <taxon>Cyanophyceae</taxon>
        <taxon>Oscillatoriophycideae</taxon>
        <taxon>Oscillatoriales</taxon>
        <taxon>Microcoleaceae</taxon>
        <taxon>Symplocastrum</taxon>
    </lineage>
</organism>
<protein>
    <submittedName>
        <fullName evidence="2">Uncharacterized protein</fullName>
    </submittedName>
</protein>
<comment type="caution">
    <text evidence="2">The sequence shown here is derived from an EMBL/GenBank/DDBJ whole genome shotgun (WGS) entry which is preliminary data.</text>
</comment>
<gene>
    <name evidence="2" type="ORF">KME25_25850</name>
</gene>
<dbReference type="Proteomes" id="UP000753908">
    <property type="component" value="Unassembled WGS sequence"/>
</dbReference>
<keyword evidence="1" id="KW-0812">Transmembrane</keyword>
<reference evidence="2" key="1">
    <citation type="submission" date="2021-05" db="EMBL/GenBank/DDBJ databases">
        <authorList>
            <person name="Pietrasiak N."/>
            <person name="Ward R."/>
            <person name="Stajich J.E."/>
            <person name="Kurbessoian T."/>
        </authorList>
    </citation>
    <scope>NUCLEOTIDE SEQUENCE</scope>
    <source>
        <strain evidence="2">CPER-KK1</strain>
    </source>
</reference>
<proteinExistence type="predicted"/>
<name>A0A951PRB9_9CYAN</name>
<evidence type="ECO:0000256" key="1">
    <source>
        <dbReference type="SAM" id="Phobius"/>
    </source>
</evidence>
<dbReference type="AlphaFoldDB" id="A0A951PRB9"/>
<sequence>MYSSKNKKHPFDYQGVYPCPVCRLNQLKAMPLMDAMACDCCRHIFTADLERQLIKMPARQPPLIWLWNGRNWTGAHLEGVEWGWAYWLFAIGFVVLPTTLIGLSAYTFPPSPGSRLAWLPAAWTGLTFLSHLAIIGWLVIEFYQFPVWAYLRVRRQQLFSR</sequence>
<feature type="transmembrane region" description="Helical" evidence="1">
    <location>
        <begin position="84"/>
        <end position="108"/>
    </location>
</feature>
<keyword evidence="1" id="KW-0472">Membrane</keyword>
<dbReference type="EMBL" id="JAHHIF010000049">
    <property type="protein sequence ID" value="MBW4547841.1"/>
    <property type="molecule type" value="Genomic_DNA"/>
</dbReference>
<evidence type="ECO:0000313" key="3">
    <source>
        <dbReference type="Proteomes" id="UP000753908"/>
    </source>
</evidence>
<accession>A0A951PRB9</accession>
<keyword evidence="1" id="KW-1133">Transmembrane helix</keyword>
<reference evidence="2" key="2">
    <citation type="journal article" date="2022" name="Microbiol. Resour. Announc.">
        <title>Metagenome Sequencing to Explore Phylogenomics of Terrestrial Cyanobacteria.</title>
        <authorList>
            <person name="Ward R.D."/>
            <person name="Stajich J.E."/>
            <person name="Johansen J.R."/>
            <person name="Huntemann M."/>
            <person name="Clum A."/>
            <person name="Foster B."/>
            <person name="Foster B."/>
            <person name="Roux S."/>
            <person name="Palaniappan K."/>
            <person name="Varghese N."/>
            <person name="Mukherjee S."/>
            <person name="Reddy T.B.K."/>
            <person name="Daum C."/>
            <person name="Copeland A."/>
            <person name="Chen I.A."/>
            <person name="Ivanova N.N."/>
            <person name="Kyrpides N.C."/>
            <person name="Shapiro N."/>
            <person name="Eloe-Fadrosh E.A."/>
            <person name="Pietrasiak N."/>
        </authorList>
    </citation>
    <scope>NUCLEOTIDE SEQUENCE</scope>
    <source>
        <strain evidence="2">CPER-KK1</strain>
    </source>
</reference>
<evidence type="ECO:0000313" key="2">
    <source>
        <dbReference type="EMBL" id="MBW4547841.1"/>
    </source>
</evidence>